<dbReference type="InterPro" id="IPR050832">
    <property type="entry name" value="Bact_Acetyltransf"/>
</dbReference>
<dbReference type="AlphaFoldDB" id="A0A1T5JDI3"/>
<evidence type="ECO:0000259" key="3">
    <source>
        <dbReference type="PROSITE" id="PS51186"/>
    </source>
</evidence>
<keyword evidence="5" id="KW-1185">Reference proteome</keyword>
<reference evidence="4 5" key="1">
    <citation type="submission" date="2017-02" db="EMBL/GenBank/DDBJ databases">
        <authorList>
            <person name="Peterson S.W."/>
        </authorList>
    </citation>
    <scope>NUCLEOTIDE SEQUENCE [LARGE SCALE GENOMIC DNA]</scope>
    <source>
        <strain evidence="4 5">DSM 21481</strain>
    </source>
</reference>
<sequence>MEPVEALVAPAVPADVRFREAEDGDVEQLVALWEACGLTRPWNDPRLDVADARSNPTSAVLVGVGEGGVVASAVVGYDGHRGWVYYLAVSPEAQRGGLGRAAMGAAEGWLRHQGVRKVRLMVRHGNERVLGFYDSLGYTDSECVVLGRDL</sequence>
<dbReference type="GO" id="GO:0005840">
    <property type="term" value="C:ribosome"/>
    <property type="evidence" value="ECO:0007669"/>
    <property type="project" value="UniProtKB-KW"/>
</dbReference>
<accession>A0A1T5JDI3</accession>
<evidence type="ECO:0000313" key="5">
    <source>
        <dbReference type="Proteomes" id="UP000189777"/>
    </source>
</evidence>
<gene>
    <name evidence="4" type="ORF">SAMN04324258_1277</name>
</gene>
<dbReference type="CDD" id="cd04301">
    <property type="entry name" value="NAT_SF"/>
    <property type="match status" value="1"/>
</dbReference>
<dbReference type="NCBIfam" id="NF002959">
    <property type="entry name" value="PRK03624.1"/>
    <property type="match status" value="1"/>
</dbReference>
<organism evidence="4 5">
    <name type="scientific">Krasilnikoviella flava</name>
    <dbReference type="NCBI Taxonomy" id="526729"/>
    <lineage>
        <taxon>Bacteria</taxon>
        <taxon>Bacillati</taxon>
        <taxon>Actinomycetota</taxon>
        <taxon>Actinomycetes</taxon>
        <taxon>Micrococcales</taxon>
        <taxon>Promicromonosporaceae</taxon>
        <taxon>Krasilnikoviella</taxon>
    </lineage>
</organism>
<dbReference type="SUPFAM" id="SSF55729">
    <property type="entry name" value="Acyl-CoA N-acyltransferases (Nat)"/>
    <property type="match status" value="1"/>
</dbReference>
<dbReference type="Proteomes" id="UP000189777">
    <property type="component" value="Unassembled WGS sequence"/>
</dbReference>
<keyword evidence="4" id="KW-0689">Ribosomal protein</keyword>
<dbReference type="InterPro" id="IPR000182">
    <property type="entry name" value="GNAT_dom"/>
</dbReference>
<name>A0A1T5JDI3_9MICO</name>
<dbReference type="EMBL" id="FUZQ01000002">
    <property type="protein sequence ID" value="SKC49449.1"/>
    <property type="molecule type" value="Genomic_DNA"/>
</dbReference>
<dbReference type="PROSITE" id="PS51186">
    <property type="entry name" value="GNAT"/>
    <property type="match status" value="1"/>
</dbReference>
<dbReference type="PANTHER" id="PTHR43877">
    <property type="entry name" value="AMINOALKYLPHOSPHONATE N-ACETYLTRANSFERASE-RELATED-RELATED"/>
    <property type="match status" value="1"/>
</dbReference>
<dbReference type="STRING" id="526729.SAMN04324258_1277"/>
<keyword evidence="2" id="KW-0012">Acyltransferase</keyword>
<dbReference type="Pfam" id="PF00583">
    <property type="entry name" value="Acetyltransf_1"/>
    <property type="match status" value="1"/>
</dbReference>
<dbReference type="GO" id="GO:0016747">
    <property type="term" value="F:acyltransferase activity, transferring groups other than amino-acyl groups"/>
    <property type="evidence" value="ECO:0007669"/>
    <property type="project" value="InterPro"/>
</dbReference>
<feature type="domain" description="N-acetyltransferase" evidence="3">
    <location>
        <begin position="16"/>
        <end position="150"/>
    </location>
</feature>
<keyword evidence="4" id="KW-0687">Ribonucleoprotein</keyword>
<evidence type="ECO:0000256" key="1">
    <source>
        <dbReference type="ARBA" id="ARBA00022679"/>
    </source>
</evidence>
<dbReference type="PANTHER" id="PTHR43877:SF2">
    <property type="entry name" value="AMINOALKYLPHOSPHONATE N-ACETYLTRANSFERASE-RELATED"/>
    <property type="match status" value="1"/>
</dbReference>
<protein>
    <submittedName>
        <fullName evidence="4">Ribosomal protein S18 acetylase RimI</fullName>
    </submittedName>
</protein>
<proteinExistence type="predicted"/>
<dbReference type="Gene3D" id="3.40.630.30">
    <property type="match status" value="1"/>
</dbReference>
<evidence type="ECO:0000313" key="4">
    <source>
        <dbReference type="EMBL" id="SKC49449.1"/>
    </source>
</evidence>
<dbReference type="InterPro" id="IPR016181">
    <property type="entry name" value="Acyl_CoA_acyltransferase"/>
</dbReference>
<evidence type="ECO:0000256" key="2">
    <source>
        <dbReference type="ARBA" id="ARBA00023315"/>
    </source>
</evidence>
<keyword evidence="1" id="KW-0808">Transferase</keyword>